<name>A0ACB9DFX5_9ASTR</name>
<organism evidence="1 2">
    <name type="scientific">Smallanthus sonchifolius</name>
    <dbReference type="NCBI Taxonomy" id="185202"/>
    <lineage>
        <taxon>Eukaryota</taxon>
        <taxon>Viridiplantae</taxon>
        <taxon>Streptophyta</taxon>
        <taxon>Embryophyta</taxon>
        <taxon>Tracheophyta</taxon>
        <taxon>Spermatophyta</taxon>
        <taxon>Magnoliopsida</taxon>
        <taxon>eudicotyledons</taxon>
        <taxon>Gunneridae</taxon>
        <taxon>Pentapetalae</taxon>
        <taxon>asterids</taxon>
        <taxon>campanulids</taxon>
        <taxon>Asterales</taxon>
        <taxon>Asteraceae</taxon>
        <taxon>Asteroideae</taxon>
        <taxon>Heliantheae alliance</taxon>
        <taxon>Millerieae</taxon>
        <taxon>Smallanthus</taxon>
    </lineage>
</organism>
<reference evidence="1 2" key="2">
    <citation type="journal article" date="2022" name="Mol. Ecol. Resour.">
        <title>The genomes of chicory, endive, great burdock and yacon provide insights into Asteraceae paleo-polyploidization history and plant inulin production.</title>
        <authorList>
            <person name="Fan W."/>
            <person name="Wang S."/>
            <person name="Wang H."/>
            <person name="Wang A."/>
            <person name="Jiang F."/>
            <person name="Liu H."/>
            <person name="Zhao H."/>
            <person name="Xu D."/>
            <person name="Zhang Y."/>
        </authorList>
    </citation>
    <scope>NUCLEOTIDE SEQUENCE [LARGE SCALE GENOMIC DNA]</scope>
    <source>
        <strain evidence="2">cv. Yunnan</strain>
        <tissue evidence="1">Leaves</tissue>
    </source>
</reference>
<reference evidence="2" key="1">
    <citation type="journal article" date="2022" name="Mol. Ecol. Resour.">
        <title>The genomes of chicory, endive, great burdock and yacon provide insights into Asteraceae palaeo-polyploidization history and plant inulin production.</title>
        <authorList>
            <person name="Fan W."/>
            <person name="Wang S."/>
            <person name="Wang H."/>
            <person name="Wang A."/>
            <person name="Jiang F."/>
            <person name="Liu H."/>
            <person name="Zhao H."/>
            <person name="Xu D."/>
            <person name="Zhang Y."/>
        </authorList>
    </citation>
    <scope>NUCLEOTIDE SEQUENCE [LARGE SCALE GENOMIC DNA]</scope>
    <source>
        <strain evidence="2">cv. Yunnan</strain>
    </source>
</reference>
<keyword evidence="2" id="KW-1185">Reference proteome</keyword>
<sequence>MASDQEIAKQIQILLTQSPPKSFTTLNDLVNQLSQTLEFDLSHKAPFIRHQINLLHLRSQPQSQSQYQIAPPPPAVPPPVAVAGIPKDGFSYQQPQFHFNQHQHEIQIQQPHFVFQQPPHRQGNPVELDFSNPEAEEQLQALPEVKYEGVSVENAVWKSPEKLKKGSSANKRRGGPGGLNKLCGISPELQVIVGESSLSRTDVCKQLWAYIKKNNLQDPGNKRKIICDDALRVVFETDCTDMFKMNKLLAKHIIPLEPTKESSRKKSKVNVEPKAESNDFIPCQVIISEVLANCLDMQEREMSESEALRLVWEYIKVNNLEDPQNSVMVLCDEKLKELFGCETISAMEIPQFLIRHHLVKL</sequence>
<accession>A0ACB9DFX5</accession>
<evidence type="ECO:0000313" key="2">
    <source>
        <dbReference type="Proteomes" id="UP001056120"/>
    </source>
</evidence>
<comment type="caution">
    <text evidence="1">The sequence shown here is derived from an EMBL/GenBank/DDBJ whole genome shotgun (WGS) entry which is preliminary data.</text>
</comment>
<proteinExistence type="predicted"/>
<gene>
    <name evidence="1" type="ORF">L1987_58537</name>
</gene>
<dbReference type="EMBL" id="CM042036">
    <property type="protein sequence ID" value="KAI3745425.1"/>
    <property type="molecule type" value="Genomic_DNA"/>
</dbReference>
<evidence type="ECO:0000313" key="1">
    <source>
        <dbReference type="EMBL" id="KAI3745425.1"/>
    </source>
</evidence>
<dbReference type="Proteomes" id="UP001056120">
    <property type="component" value="Linkage Group LG19"/>
</dbReference>
<protein>
    <submittedName>
        <fullName evidence="1">Uncharacterized protein</fullName>
    </submittedName>
</protein>